<protein>
    <recommendedName>
        <fullName evidence="1">AstE/AspA barrel-sandwich hybrid domain-containing protein</fullName>
    </recommendedName>
</protein>
<proteinExistence type="predicted"/>
<evidence type="ECO:0000259" key="1">
    <source>
        <dbReference type="Pfam" id="PF04952"/>
    </source>
</evidence>
<dbReference type="Pfam" id="PF04952">
    <property type="entry name" value="AstE_AspA_hybrid"/>
    <property type="match status" value="1"/>
</dbReference>
<reference evidence="2 3" key="1">
    <citation type="submission" date="2015-01" db="EMBL/GenBank/DDBJ databases">
        <title>Vibrio sp. C1 JCM 19231 whole genome shotgun sequence.</title>
        <authorList>
            <person name="Sawabe T."/>
            <person name="Meirelles P."/>
            <person name="Feng G."/>
            <person name="Sayaka M."/>
            <person name="Hattori M."/>
            <person name="Ohkuma M."/>
        </authorList>
    </citation>
    <scope>NUCLEOTIDE SEQUENCE [LARGE SCALE GENOMIC DNA]</scope>
    <source>
        <strain evidence="3">JCM 19231</strain>
    </source>
</reference>
<gene>
    <name evidence="2" type="ORF">JCM19231_108</name>
</gene>
<dbReference type="Proteomes" id="UP000031671">
    <property type="component" value="Unassembled WGS sequence"/>
</dbReference>
<sequence>MNRLAQFNQTLIELLQGKSLSQTGSLKAYQVANSIYRQNEAFEFFFEAKLPNFSSFELGAELGRDGEELLTMPVESGAIVFPNPGVELKQRAALIVKPCQPEFVDGNWSY</sequence>
<evidence type="ECO:0000313" key="3">
    <source>
        <dbReference type="Proteomes" id="UP000031671"/>
    </source>
</evidence>
<reference evidence="2 3" key="2">
    <citation type="submission" date="2015-01" db="EMBL/GenBank/DDBJ databases">
        <authorList>
            <consortium name="NBRP consortium"/>
            <person name="Sawabe T."/>
            <person name="Meirelles P."/>
            <person name="Feng G."/>
            <person name="Sayaka M."/>
            <person name="Hattori M."/>
            <person name="Ohkuma M."/>
        </authorList>
    </citation>
    <scope>NUCLEOTIDE SEQUENCE [LARGE SCALE GENOMIC DNA]</scope>
    <source>
        <strain evidence="3">JCM 19231</strain>
    </source>
</reference>
<keyword evidence="3" id="KW-1185">Reference proteome</keyword>
<comment type="caution">
    <text evidence="2">The sequence shown here is derived from an EMBL/GenBank/DDBJ whole genome shotgun (WGS) entry which is preliminary data.</text>
</comment>
<name>A0A0B8P4U0_9VIBR</name>
<accession>A0A0B8P4U0</accession>
<dbReference type="SUPFAM" id="SSF53187">
    <property type="entry name" value="Zn-dependent exopeptidases"/>
    <property type="match status" value="1"/>
</dbReference>
<dbReference type="Gene3D" id="3.40.630.10">
    <property type="entry name" value="Zn peptidases"/>
    <property type="match status" value="1"/>
</dbReference>
<dbReference type="EMBL" id="BBRZ01000081">
    <property type="protein sequence ID" value="GAM58298.1"/>
    <property type="molecule type" value="Genomic_DNA"/>
</dbReference>
<feature type="domain" description="AstE/AspA barrel-sandwich hybrid" evidence="1">
    <location>
        <begin position="25"/>
        <end position="98"/>
    </location>
</feature>
<evidence type="ECO:0000313" key="2">
    <source>
        <dbReference type="EMBL" id="GAM58298.1"/>
    </source>
</evidence>
<dbReference type="InterPro" id="IPR007036">
    <property type="entry name" value="Aste_AspA_hybrid_dom"/>
</dbReference>
<organism evidence="2 3">
    <name type="scientific">Vibrio ishigakensis</name>
    <dbReference type="NCBI Taxonomy" id="1481914"/>
    <lineage>
        <taxon>Bacteria</taxon>
        <taxon>Pseudomonadati</taxon>
        <taxon>Pseudomonadota</taxon>
        <taxon>Gammaproteobacteria</taxon>
        <taxon>Vibrionales</taxon>
        <taxon>Vibrionaceae</taxon>
        <taxon>Vibrio</taxon>
    </lineage>
</organism>
<dbReference type="AlphaFoldDB" id="A0A0B8P4U0"/>